<dbReference type="EMBL" id="MAAO01000007">
    <property type="protein sequence ID" value="OUR95729.1"/>
    <property type="molecule type" value="Genomic_DNA"/>
</dbReference>
<sequence length="316" mass="35109">MKKNYYKFPLLPAEKIFVDDYERWNNMTKKITNEELDFLLKAKVFLEEESVLIKISNILGKPLELLHQVLPENLETNITKYIHKSLTGALSIAMKTSKEDSSGKTFDEAIKGTSSKRILHNCLTATTGVLGGFFGEAGLIVELPITTTLIMRNIVEVGSQYEGLRSSPDFSLQCLEVFTLGSSKSSEDDALDSTYYSSRMAMSQVMRDGSQFIAANSAKVVLENAQKGTASPILTFITRVAAQFELVVTEKMLAEMIPVVGAVSGAALNVAFTDYYGKASKYHFGIIYLEEKYGKNIIEDIYNDLEIKDKKEILAA</sequence>
<proteinExistence type="predicted"/>
<evidence type="ECO:0000313" key="2">
    <source>
        <dbReference type="Proteomes" id="UP000196531"/>
    </source>
</evidence>
<protein>
    <recommendedName>
        <fullName evidence="3">Peptidase</fullName>
    </recommendedName>
</protein>
<accession>A0A1Y5F5F5</accession>
<dbReference type="InterPro" id="IPR024787">
    <property type="entry name" value="EcsC"/>
</dbReference>
<name>A0A1Y5F5F5_9BACT</name>
<dbReference type="AlphaFoldDB" id="A0A1Y5F5F5"/>
<comment type="caution">
    <text evidence="1">The sequence shown here is derived from an EMBL/GenBank/DDBJ whole genome shotgun (WGS) entry which is preliminary data.</text>
</comment>
<dbReference type="PANTHER" id="PTHR41260">
    <property type="entry name" value="PROTEIN ECSC"/>
    <property type="match status" value="1"/>
</dbReference>
<gene>
    <name evidence="1" type="ORF">A9Q84_14605</name>
</gene>
<evidence type="ECO:0000313" key="1">
    <source>
        <dbReference type="EMBL" id="OUR95729.1"/>
    </source>
</evidence>
<dbReference type="PANTHER" id="PTHR41260:SF1">
    <property type="entry name" value="PROTEIN ECSC"/>
    <property type="match status" value="1"/>
</dbReference>
<evidence type="ECO:0008006" key="3">
    <source>
        <dbReference type="Google" id="ProtNLM"/>
    </source>
</evidence>
<organism evidence="1 2">
    <name type="scientific">Halobacteriovorax marinus</name>
    <dbReference type="NCBI Taxonomy" id="97084"/>
    <lineage>
        <taxon>Bacteria</taxon>
        <taxon>Pseudomonadati</taxon>
        <taxon>Bdellovibrionota</taxon>
        <taxon>Bacteriovoracia</taxon>
        <taxon>Bacteriovoracales</taxon>
        <taxon>Halobacteriovoraceae</taxon>
        <taxon>Halobacteriovorax</taxon>
    </lineage>
</organism>
<dbReference type="Pfam" id="PF12787">
    <property type="entry name" value="EcsC"/>
    <property type="match status" value="1"/>
</dbReference>
<reference evidence="2" key="1">
    <citation type="journal article" date="2017" name="Proc. Natl. Acad. Sci. U.S.A.">
        <title>Simulation of Deepwater Horizon oil plume reveals substrate specialization within a complex community of hydrocarbon-degraders.</title>
        <authorList>
            <person name="Hu P."/>
            <person name="Dubinsky E.A."/>
            <person name="Probst A.J."/>
            <person name="Wang J."/>
            <person name="Sieber C.M.K."/>
            <person name="Tom L.M."/>
            <person name="Gardinali P."/>
            <person name="Banfield J.F."/>
            <person name="Atlas R.M."/>
            <person name="Andersen G.L."/>
        </authorList>
    </citation>
    <scope>NUCLEOTIDE SEQUENCE [LARGE SCALE GENOMIC DNA]</scope>
</reference>
<dbReference type="Proteomes" id="UP000196531">
    <property type="component" value="Unassembled WGS sequence"/>
</dbReference>